<dbReference type="Proteomes" id="UP000239415">
    <property type="component" value="Unassembled WGS sequence"/>
</dbReference>
<reference evidence="1 2" key="1">
    <citation type="submission" date="2018-03" db="EMBL/GenBank/DDBJ databases">
        <title>Genomic Encyclopedia of Archaeal and Bacterial Type Strains, Phase II (KMG-II): from individual species to whole genera.</title>
        <authorList>
            <person name="Goeker M."/>
        </authorList>
    </citation>
    <scope>NUCLEOTIDE SEQUENCE [LARGE SCALE GENOMIC DNA]</scope>
    <source>
        <strain evidence="1 2">DSM 43146</strain>
    </source>
</reference>
<evidence type="ECO:0000313" key="2">
    <source>
        <dbReference type="Proteomes" id="UP000239415"/>
    </source>
</evidence>
<sequence length="120" mass="13233">MRDDHNQTYPPTALEKDDQVRAFGLHLVVVSWRLFPGAEDAGALTARLMLGGQPIGEEISVNLAVSDQVEGLVMPREYELRCISCKTVEKGLWNIAKGVPRTLTCGPCITRLEEAVRAEL</sequence>
<organism evidence="1 2">
    <name type="scientific">Actinoplanes italicus</name>
    <dbReference type="NCBI Taxonomy" id="113567"/>
    <lineage>
        <taxon>Bacteria</taxon>
        <taxon>Bacillati</taxon>
        <taxon>Actinomycetota</taxon>
        <taxon>Actinomycetes</taxon>
        <taxon>Micromonosporales</taxon>
        <taxon>Micromonosporaceae</taxon>
        <taxon>Actinoplanes</taxon>
    </lineage>
</organism>
<dbReference type="RefSeq" id="WP_106315299.1">
    <property type="nucleotide sequence ID" value="NZ_BOMO01000024.1"/>
</dbReference>
<dbReference type="AlphaFoldDB" id="A0A2T0KPB4"/>
<name>A0A2T0KPB4_9ACTN</name>
<dbReference type="EMBL" id="PVMZ01000001">
    <property type="protein sequence ID" value="PRX25576.1"/>
    <property type="molecule type" value="Genomic_DNA"/>
</dbReference>
<gene>
    <name evidence="1" type="ORF">CLV67_101293</name>
</gene>
<accession>A0A2T0KPB4</accession>
<comment type="caution">
    <text evidence="1">The sequence shown here is derived from an EMBL/GenBank/DDBJ whole genome shotgun (WGS) entry which is preliminary data.</text>
</comment>
<proteinExistence type="predicted"/>
<evidence type="ECO:0000313" key="1">
    <source>
        <dbReference type="EMBL" id="PRX25576.1"/>
    </source>
</evidence>
<keyword evidence="2" id="KW-1185">Reference proteome</keyword>
<protein>
    <submittedName>
        <fullName evidence="1">Uncharacterized protein</fullName>
    </submittedName>
</protein>